<evidence type="ECO:0000313" key="1">
    <source>
        <dbReference type="EMBL" id="KVP98217.1"/>
    </source>
</evidence>
<keyword evidence="2" id="KW-1185">Reference proteome</keyword>
<comment type="caution">
    <text evidence="1">The sequence shown here is derived from an EMBL/GenBank/DDBJ whole genome shotgun (WGS) entry which is preliminary data.</text>
</comment>
<dbReference type="EMBL" id="LPBJ01000047">
    <property type="protein sequence ID" value="KVP98217.1"/>
    <property type="molecule type" value="Genomic_DNA"/>
</dbReference>
<dbReference type="Proteomes" id="UP000056453">
    <property type="component" value="Unassembled WGS sequence"/>
</dbReference>
<name>A0AAW3MZH7_9BURK</name>
<dbReference type="PROSITE" id="PS51257">
    <property type="entry name" value="PROKAR_LIPOPROTEIN"/>
    <property type="match status" value="1"/>
</dbReference>
<organism evidence="1 2">
    <name type="scientific">Burkholderia ubonensis</name>
    <dbReference type="NCBI Taxonomy" id="101571"/>
    <lineage>
        <taxon>Bacteria</taxon>
        <taxon>Pseudomonadati</taxon>
        <taxon>Pseudomonadota</taxon>
        <taxon>Betaproteobacteria</taxon>
        <taxon>Burkholderiales</taxon>
        <taxon>Burkholderiaceae</taxon>
        <taxon>Burkholderia</taxon>
        <taxon>Burkholderia cepacia complex</taxon>
    </lineage>
</organism>
<accession>A0AAW3MZH7</accession>
<proteinExistence type="predicted"/>
<reference evidence="1 2" key="1">
    <citation type="submission" date="2015-11" db="EMBL/GenBank/DDBJ databases">
        <title>Expanding the genomic diversity of Burkholderia species for the development of highly accurate diagnostics.</title>
        <authorList>
            <person name="Sahl J."/>
            <person name="Keim P."/>
            <person name="Wagner D."/>
        </authorList>
    </citation>
    <scope>NUCLEOTIDE SEQUENCE [LARGE SCALE GENOMIC DNA]</scope>
    <source>
        <strain evidence="1 2">MSMB1808WGS</strain>
    </source>
</reference>
<evidence type="ECO:0000313" key="2">
    <source>
        <dbReference type="Proteomes" id="UP000056453"/>
    </source>
</evidence>
<dbReference type="AlphaFoldDB" id="A0AAW3MZH7"/>
<protein>
    <recommendedName>
        <fullName evidence="3">Lipoprotein</fullName>
    </recommendedName>
</protein>
<dbReference type="RefSeq" id="WP_059925338.1">
    <property type="nucleotide sequence ID" value="NZ_LPBG01000047.1"/>
</dbReference>
<evidence type="ECO:0008006" key="3">
    <source>
        <dbReference type="Google" id="ProtNLM"/>
    </source>
</evidence>
<gene>
    <name evidence="1" type="ORF">WJ96_06680</name>
</gene>
<sequence length="89" mass="9639">MNKLVLYAVMCGSLGLVACGDNGPVTERHIAMATERCAVNGGLAAVVQADRSKMFESCGYRCSRATGQYKYEATFSCKNGAKFDLSWEE</sequence>